<dbReference type="GO" id="GO:0004888">
    <property type="term" value="F:transmembrane signaling receptor activity"/>
    <property type="evidence" value="ECO:0007669"/>
    <property type="project" value="InterPro"/>
</dbReference>
<dbReference type="SUPFAM" id="SSF55785">
    <property type="entry name" value="PYP-like sensor domain (PAS domain)"/>
    <property type="match status" value="2"/>
</dbReference>
<dbReference type="Gene3D" id="3.30.450.20">
    <property type="entry name" value="PAS domain"/>
    <property type="match status" value="2"/>
</dbReference>
<comment type="similarity">
    <text evidence="3">Belongs to the methyl-accepting chemotaxis (MCP) protein family.</text>
</comment>
<evidence type="ECO:0000313" key="7">
    <source>
        <dbReference type="EMBL" id="TCN82097.1"/>
    </source>
</evidence>
<dbReference type="InterPro" id="IPR000014">
    <property type="entry name" value="PAS"/>
</dbReference>
<comment type="subcellular location">
    <subcellularLocation>
        <location evidence="1">Membrane</location>
    </subcellularLocation>
</comment>
<gene>
    <name evidence="7" type="ORF">EDC91_12070</name>
</gene>
<evidence type="ECO:0000313" key="8">
    <source>
        <dbReference type="Proteomes" id="UP000294832"/>
    </source>
</evidence>
<feature type="domain" description="Methyl-accepting transducer" evidence="5">
    <location>
        <begin position="252"/>
        <end position="439"/>
    </location>
</feature>
<dbReference type="CDD" id="cd00130">
    <property type="entry name" value="PAS"/>
    <property type="match status" value="2"/>
</dbReference>
<dbReference type="PANTHER" id="PTHR32089">
    <property type="entry name" value="METHYL-ACCEPTING CHEMOTAXIS PROTEIN MCPB"/>
    <property type="match status" value="1"/>
</dbReference>
<evidence type="ECO:0000259" key="6">
    <source>
        <dbReference type="PROSITE" id="PS50113"/>
    </source>
</evidence>
<dbReference type="SMART" id="SM00086">
    <property type="entry name" value="PAC"/>
    <property type="match status" value="2"/>
</dbReference>
<proteinExistence type="inferred from homology"/>
<organism evidence="7 8">
    <name type="scientific">Shewanella fodinae</name>
    <dbReference type="NCBI Taxonomy" id="552357"/>
    <lineage>
        <taxon>Bacteria</taxon>
        <taxon>Pseudomonadati</taxon>
        <taxon>Pseudomonadota</taxon>
        <taxon>Gammaproteobacteria</taxon>
        <taxon>Alteromonadales</taxon>
        <taxon>Shewanellaceae</taxon>
        <taxon>Shewanella</taxon>
    </lineage>
</organism>
<dbReference type="InterPro" id="IPR004090">
    <property type="entry name" value="Chemotax_Me-accpt_rcpt"/>
</dbReference>
<dbReference type="PRINTS" id="PR00260">
    <property type="entry name" value="CHEMTRNSDUCR"/>
</dbReference>
<feature type="domain" description="PAC" evidence="6">
    <location>
        <begin position="215"/>
        <end position="267"/>
    </location>
</feature>
<dbReference type="SMART" id="SM00283">
    <property type="entry name" value="MA"/>
    <property type="match status" value="1"/>
</dbReference>
<reference evidence="7 8" key="1">
    <citation type="submission" date="2019-03" db="EMBL/GenBank/DDBJ databases">
        <title>Freshwater and sediment microbial communities from various areas in North America, analyzing microbe dynamics in response to fracking.</title>
        <authorList>
            <person name="Lamendella R."/>
        </authorList>
    </citation>
    <scope>NUCLEOTIDE SEQUENCE [LARGE SCALE GENOMIC DNA]</scope>
    <source>
        <strain evidence="7 8">74A</strain>
    </source>
</reference>
<sequence>MSFNPFKKSPDNTLVKLQHEHQKLLAVLNSIKKHMACISFAPDGTIIEANALFADVSGYDIDKLLHMKHKDLCFPDYVTSRDYGAFWERLRQGKVFRGVVPRRSAAGKQLWLQCTYFPIFENDQLTTVMKVAEDVTADHDHNLSQRAVSDALEKSQAIIEFDPQGQILHANKNFLEAMNYNAKEIEGKHHRIFCEDEFYRENPSFWQDLAKGQYKSGLFKRLDKYGNVVWLEASYNPVRDASGKIYKVIKFASNITERVKKSEAIREAASIALDSAISTTDKVQQASGLLETVTRTSNANFEQVQKATKAIEKLNEQSRNIEAIVSTISGIADQTNLLALNAAIEAARAGEQGRGFAVVADEVRQLAARTSTSTKEISEVVKQNGLYTDEATKGISSVATATQQGKEQLVLVEDVMQGILQGSRNVADTVSALTTDNRR</sequence>
<evidence type="ECO:0000256" key="4">
    <source>
        <dbReference type="PROSITE-ProRule" id="PRU00284"/>
    </source>
</evidence>
<dbReference type="SUPFAM" id="SSF58104">
    <property type="entry name" value="Methyl-accepting chemotaxis protein (MCP) signaling domain"/>
    <property type="match status" value="1"/>
</dbReference>
<dbReference type="InterPro" id="IPR013655">
    <property type="entry name" value="PAS_fold_3"/>
</dbReference>
<dbReference type="AlphaFoldDB" id="A0A4R2FCG4"/>
<keyword evidence="8" id="KW-1185">Reference proteome</keyword>
<dbReference type="GO" id="GO:0006935">
    <property type="term" value="P:chemotaxis"/>
    <property type="evidence" value="ECO:0007669"/>
    <property type="project" value="InterPro"/>
</dbReference>
<dbReference type="PROSITE" id="PS50111">
    <property type="entry name" value="CHEMOTAXIS_TRANSDUC_2"/>
    <property type="match status" value="1"/>
</dbReference>
<dbReference type="PROSITE" id="PS50113">
    <property type="entry name" value="PAC"/>
    <property type="match status" value="1"/>
</dbReference>
<dbReference type="InterPro" id="IPR035965">
    <property type="entry name" value="PAS-like_dom_sf"/>
</dbReference>
<evidence type="ECO:0000259" key="5">
    <source>
        <dbReference type="PROSITE" id="PS50111"/>
    </source>
</evidence>
<dbReference type="GO" id="GO:0007165">
    <property type="term" value="P:signal transduction"/>
    <property type="evidence" value="ECO:0007669"/>
    <property type="project" value="UniProtKB-KW"/>
</dbReference>
<name>A0A4R2FCG4_9GAMM</name>
<dbReference type="Gene3D" id="1.10.287.950">
    <property type="entry name" value="Methyl-accepting chemotaxis protein"/>
    <property type="match status" value="1"/>
</dbReference>
<dbReference type="EMBL" id="SLWF01000020">
    <property type="protein sequence ID" value="TCN82097.1"/>
    <property type="molecule type" value="Genomic_DNA"/>
</dbReference>
<dbReference type="GO" id="GO:0016020">
    <property type="term" value="C:membrane"/>
    <property type="evidence" value="ECO:0007669"/>
    <property type="project" value="UniProtKB-SubCell"/>
</dbReference>
<accession>A0A4R2FCG4</accession>
<evidence type="ECO:0000256" key="2">
    <source>
        <dbReference type="ARBA" id="ARBA00023224"/>
    </source>
</evidence>
<dbReference type="CDD" id="cd11386">
    <property type="entry name" value="MCP_signal"/>
    <property type="match status" value="1"/>
</dbReference>
<keyword evidence="2 4" id="KW-0807">Transducer</keyword>
<evidence type="ECO:0000256" key="1">
    <source>
        <dbReference type="ARBA" id="ARBA00004370"/>
    </source>
</evidence>
<dbReference type="SMART" id="SM00091">
    <property type="entry name" value="PAS"/>
    <property type="match status" value="2"/>
</dbReference>
<dbReference type="Pfam" id="PF00015">
    <property type="entry name" value="MCPsignal"/>
    <property type="match status" value="1"/>
</dbReference>
<dbReference type="NCBIfam" id="TIGR00229">
    <property type="entry name" value="sensory_box"/>
    <property type="match status" value="2"/>
</dbReference>
<protein>
    <submittedName>
        <fullName evidence="7">Methyl-accepting chemotaxis sensory transducer with Pas/Pac sensor</fullName>
    </submittedName>
</protein>
<dbReference type="InterPro" id="IPR004089">
    <property type="entry name" value="MCPsignal_dom"/>
</dbReference>
<dbReference type="PANTHER" id="PTHR32089:SF112">
    <property type="entry name" value="LYSOZYME-LIKE PROTEIN-RELATED"/>
    <property type="match status" value="1"/>
</dbReference>
<comment type="caution">
    <text evidence="7">The sequence shown here is derived from an EMBL/GenBank/DDBJ whole genome shotgun (WGS) entry which is preliminary data.</text>
</comment>
<evidence type="ECO:0000256" key="3">
    <source>
        <dbReference type="ARBA" id="ARBA00029447"/>
    </source>
</evidence>
<dbReference type="InterPro" id="IPR000700">
    <property type="entry name" value="PAS-assoc_C"/>
</dbReference>
<dbReference type="Proteomes" id="UP000294832">
    <property type="component" value="Unassembled WGS sequence"/>
</dbReference>
<dbReference type="Pfam" id="PF08447">
    <property type="entry name" value="PAS_3"/>
    <property type="match status" value="2"/>
</dbReference>
<dbReference type="InterPro" id="IPR001610">
    <property type="entry name" value="PAC"/>
</dbReference>